<protein>
    <submittedName>
        <fullName evidence="1">Uncharacterized protein</fullName>
    </submittedName>
</protein>
<keyword evidence="2" id="KW-1185">Reference proteome</keyword>
<name>A0AAV4SFG7_CAEEX</name>
<reference evidence="1 2" key="1">
    <citation type="submission" date="2021-06" db="EMBL/GenBank/DDBJ databases">
        <title>Caerostris extrusa draft genome.</title>
        <authorList>
            <person name="Kono N."/>
            <person name="Arakawa K."/>
        </authorList>
    </citation>
    <scope>NUCLEOTIDE SEQUENCE [LARGE SCALE GENOMIC DNA]</scope>
</reference>
<accession>A0AAV4SFG7</accession>
<sequence>MPAPYPRPGALLHVENTSVSHRGGVLHKHGRQGLVRQIRKPLQAAKAGRHKLQLGSSIGSYGWRSIGTIGCSWGGIGTIGYCWGGGQRRSDLPTSAFGS</sequence>
<organism evidence="1 2">
    <name type="scientific">Caerostris extrusa</name>
    <name type="common">Bark spider</name>
    <name type="synonym">Caerostris bankana</name>
    <dbReference type="NCBI Taxonomy" id="172846"/>
    <lineage>
        <taxon>Eukaryota</taxon>
        <taxon>Metazoa</taxon>
        <taxon>Ecdysozoa</taxon>
        <taxon>Arthropoda</taxon>
        <taxon>Chelicerata</taxon>
        <taxon>Arachnida</taxon>
        <taxon>Araneae</taxon>
        <taxon>Araneomorphae</taxon>
        <taxon>Entelegynae</taxon>
        <taxon>Araneoidea</taxon>
        <taxon>Araneidae</taxon>
        <taxon>Caerostris</taxon>
    </lineage>
</organism>
<evidence type="ECO:0000313" key="1">
    <source>
        <dbReference type="EMBL" id="GIY32257.1"/>
    </source>
</evidence>
<evidence type="ECO:0000313" key="2">
    <source>
        <dbReference type="Proteomes" id="UP001054945"/>
    </source>
</evidence>
<dbReference type="AlphaFoldDB" id="A0AAV4SFG7"/>
<gene>
    <name evidence="1" type="ORF">CEXT_74271</name>
</gene>
<dbReference type="Proteomes" id="UP001054945">
    <property type="component" value="Unassembled WGS sequence"/>
</dbReference>
<comment type="caution">
    <text evidence="1">The sequence shown here is derived from an EMBL/GenBank/DDBJ whole genome shotgun (WGS) entry which is preliminary data.</text>
</comment>
<dbReference type="EMBL" id="BPLR01009478">
    <property type="protein sequence ID" value="GIY32257.1"/>
    <property type="molecule type" value="Genomic_DNA"/>
</dbReference>
<proteinExistence type="predicted"/>